<dbReference type="AlphaFoldDB" id="A0A4R9JDR2"/>
<dbReference type="Gene3D" id="1.20.5.1300">
    <property type="match status" value="1"/>
</dbReference>
<dbReference type="Gene3D" id="3.40.50.1980">
    <property type="entry name" value="Nitrogenase molybdenum iron protein domain"/>
    <property type="match status" value="2"/>
</dbReference>
<dbReference type="InterPro" id="IPR012131">
    <property type="entry name" value="Hstdl_DH"/>
</dbReference>
<feature type="binding site" evidence="5 9">
    <location>
        <position position="231"/>
    </location>
    <ligand>
        <name>substrate</name>
    </ligand>
</feature>
<dbReference type="GO" id="GO:0008270">
    <property type="term" value="F:zinc ion binding"/>
    <property type="evidence" value="ECO:0007669"/>
    <property type="project" value="UniProtKB-UniRule"/>
</dbReference>
<dbReference type="EC" id="1.1.1.23" evidence="5"/>
<keyword evidence="5" id="KW-0368">Histidine biosynthesis</keyword>
<dbReference type="PANTHER" id="PTHR21256">
    <property type="entry name" value="HISTIDINOL DEHYDROGENASE HDH"/>
    <property type="match status" value="1"/>
</dbReference>
<keyword evidence="4 5" id="KW-0560">Oxidoreductase</keyword>
<gene>
    <name evidence="5 12" type="primary">hisD</name>
    <name evidence="12" type="ORF">EHQ52_01855</name>
</gene>
<dbReference type="GO" id="GO:0000105">
    <property type="term" value="P:L-histidine biosynthetic process"/>
    <property type="evidence" value="ECO:0007669"/>
    <property type="project" value="UniProtKB-UniRule"/>
</dbReference>
<dbReference type="CDD" id="cd06572">
    <property type="entry name" value="Histidinol_dh"/>
    <property type="match status" value="1"/>
</dbReference>
<comment type="function">
    <text evidence="5">Catalyzes the sequential NAD-dependent oxidations of L-histidinol to L-histidinaldehyde and then to L-histidine.</text>
</comment>
<dbReference type="InterPro" id="IPR016161">
    <property type="entry name" value="Ald_DH/histidinol_DH"/>
</dbReference>
<keyword evidence="2 5" id="KW-0479">Metal-binding</keyword>
<dbReference type="UniPathway" id="UPA00031">
    <property type="reaction ID" value="UER00014"/>
</dbReference>
<evidence type="ECO:0000256" key="9">
    <source>
        <dbReference type="PIRSR" id="PIRSR000099-3"/>
    </source>
</evidence>
<feature type="binding site" evidence="5 10">
    <location>
        <position position="253"/>
    </location>
    <ligand>
        <name>Zn(2+)</name>
        <dbReference type="ChEBI" id="CHEBI:29105"/>
    </ligand>
</feature>
<evidence type="ECO:0000256" key="2">
    <source>
        <dbReference type="ARBA" id="ARBA00022723"/>
    </source>
</evidence>
<dbReference type="PROSITE" id="PS00611">
    <property type="entry name" value="HISOL_DEHYDROGENASE"/>
    <property type="match status" value="1"/>
</dbReference>
<feature type="binding site" evidence="5 9">
    <location>
        <position position="256"/>
    </location>
    <ligand>
        <name>substrate</name>
    </ligand>
</feature>
<dbReference type="RefSeq" id="WP_135613586.1">
    <property type="nucleotide sequence ID" value="NZ_RQFY01000001.1"/>
</dbReference>
<dbReference type="FunFam" id="3.40.50.1980:FF:000001">
    <property type="entry name" value="Histidinol dehydrogenase"/>
    <property type="match status" value="1"/>
</dbReference>
<comment type="cofactor">
    <cofactor evidence="5 10">
        <name>Zn(2+)</name>
        <dbReference type="ChEBI" id="CHEBI:29105"/>
    </cofactor>
    <text evidence="5 10">Binds 1 zinc ion per subunit.</text>
</comment>
<feature type="binding site" evidence="5 8">
    <location>
        <position position="183"/>
    </location>
    <ligand>
        <name>NAD(+)</name>
        <dbReference type="ChEBI" id="CHEBI:57540"/>
    </ligand>
</feature>
<dbReference type="SUPFAM" id="SSF53720">
    <property type="entry name" value="ALDH-like"/>
    <property type="match status" value="1"/>
</dbReference>
<comment type="pathway">
    <text evidence="5">Amino-acid biosynthesis; L-histidine biosynthesis; L-histidine from 5-phospho-alpha-D-ribose 1-diphosphate: step 9/9.</text>
</comment>
<evidence type="ECO:0000256" key="3">
    <source>
        <dbReference type="ARBA" id="ARBA00022833"/>
    </source>
</evidence>
<feature type="binding site" evidence="5 9">
    <location>
        <position position="323"/>
    </location>
    <ligand>
        <name>substrate</name>
    </ligand>
</feature>
<evidence type="ECO:0000313" key="13">
    <source>
        <dbReference type="Proteomes" id="UP000297871"/>
    </source>
</evidence>
<dbReference type="InterPro" id="IPR022695">
    <property type="entry name" value="Histidinol_DH_monofunct"/>
</dbReference>
<feature type="binding site" evidence="5 9">
    <location>
        <position position="410"/>
    </location>
    <ligand>
        <name>substrate</name>
    </ligand>
</feature>
<feature type="binding site" evidence="5 8">
    <location>
        <position position="206"/>
    </location>
    <ligand>
        <name>NAD(+)</name>
        <dbReference type="ChEBI" id="CHEBI:57540"/>
    </ligand>
</feature>
<proteinExistence type="inferred from homology"/>
<sequence>MSIRIREIGKDFSLEPILQRAKQDLNDTLALVRPILEQVRDGGDKAVYELTQKFDKLRPEKLVYPVSEWKGNADPELVAALEKAKENIETFHKAQIPSDLDVKVSGNTLGIRYTPIESVTVYAPGGKALYPSTILMGVIPAKIAGVKHIQIVTPPQKDGIPDGLYAAAKIAGADSIVTVGGAQGIAAASYGTETISRSEFVIGPGNKFVTAAKVLLSGQGVIGIDSPAGPSEVLVIADIFANPNWVAADLLSQAEHGEDSAAILCTDSMEFAKKVSDEIDKALKERPKREAIKRASIENESWILVFPNLDECVNFSNLYAPEHLEIQTENYLELFKKIRHAGSVFLGPYSPVAMGDYISGTNHILPTAGGSRIFSSLGVLTFLKRVTYQEVTRDSLEKLYPYVKVLSEFEGLDEEHGNSVKVRLSQNGQP</sequence>
<organism evidence="12 13">
    <name type="scientific">Leptospira koniambonensis</name>
    <dbReference type="NCBI Taxonomy" id="2484950"/>
    <lineage>
        <taxon>Bacteria</taxon>
        <taxon>Pseudomonadati</taxon>
        <taxon>Spirochaetota</taxon>
        <taxon>Spirochaetia</taxon>
        <taxon>Leptospirales</taxon>
        <taxon>Leptospiraceae</taxon>
        <taxon>Leptospira</taxon>
    </lineage>
</organism>
<dbReference type="GO" id="GO:0004399">
    <property type="term" value="F:histidinol dehydrogenase activity"/>
    <property type="evidence" value="ECO:0007669"/>
    <property type="project" value="UniProtKB-UniRule"/>
</dbReference>
<dbReference type="HAMAP" id="MF_01024">
    <property type="entry name" value="HisD"/>
    <property type="match status" value="1"/>
</dbReference>
<keyword evidence="13" id="KW-1185">Reference proteome</keyword>
<keyword evidence="3 5" id="KW-0862">Zinc</keyword>
<dbReference type="NCBIfam" id="TIGR00069">
    <property type="entry name" value="hisD"/>
    <property type="match status" value="1"/>
</dbReference>
<evidence type="ECO:0000256" key="1">
    <source>
        <dbReference type="ARBA" id="ARBA00010178"/>
    </source>
</evidence>
<feature type="binding site" evidence="5 10">
    <location>
        <position position="416"/>
    </location>
    <ligand>
        <name>Zn(2+)</name>
        <dbReference type="ChEBI" id="CHEBI:29105"/>
    </ligand>
</feature>
<feature type="active site" description="Proton acceptor" evidence="5 7">
    <location>
        <position position="323"/>
    </location>
</feature>
<keyword evidence="5" id="KW-0028">Amino-acid biosynthesis</keyword>
<feature type="binding site" evidence="5 9">
    <location>
        <position position="253"/>
    </location>
    <ligand>
        <name>substrate</name>
    </ligand>
</feature>
<protein>
    <recommendedName>
        <fullName evidence="5">Histidinol dehydrogenase</fullName>
        <shortName evidence="5">HDH</shortName>
        <ecNumber evidence="5">1.1.1.23</ecNumber>
    </recommendedName>
</protein>
<comment type="catalytic activity">
    <reaction evidence="5">
        <text>L-histidinol + 2 NAD(+) + H2O = L-histidine + 2 NADH + 3 H(+)</text>
        <dbReference type="Rhea" id="RHEA:20641"/>
        <dbReference type="ChEBI" id="CHEBI:15377"/>
        <dbReference type="ChEBI" id="CHEBI:15378"/>
        <dbReference type="ChEBI" id="CHEBI:57540"/>
        <dbReference type="ChEBI" id="CHEBI:57595"/>
        <dbReference type="ChEBI" id="CHEBI:57699"/>
        <dbReference type="ChEBI" id="CHEBI:57945"/>
        <dbReference type="EC" id="1.1.1.23"/>
    </reaction>
</comment>
<name>A0A4R9JDR2_9LEPT</name>
<dbReference type="OrthoDB" id="9805269at2"/>
<dbReference type="EMBL" id="RQFY01000001">
    <property type="protein sequence ID" value="TGL36645.1"/>
    <property type="molecule type" value="Genomic_DNA"/>
</dbReference>
<feature type="binding site" evidence="5 10">
    <location>
        <position position="356"/>
    </location>
    <ligand>
        <name>Zn(2+)</name>
        <dbReference type="ChEBI" id="CHEBI:29105"/>
    </ligand>
</feature>
<dbReference type="GO" id="GO:0005829">
    <property type="term" value="C:cytosol"/>
    <property type="evidence" value="ECO:0007669"/>
    <property type="project" value="TreeGrafter"/>
</dbReference>
<evidence type="ECO:0000256" key="4">
    <source>
        <dbReference type="ARBA" id="ARBA00023002"/>
    </source>
</evidence>
<dbReference type="GO" id="GO:0051287">
    <property type="term" value="F:NAD binding"/>
    <property type="evidence" value="ECO:0007669"/>
    <property type="project" value="InterPro"/>
</dbReference>
<dbReference type="PIRSF" id="PIRSF000099">
    <property type="entry name" value="Histidinol_dh"/>
    <property type="match status" value="1"/>
</dbReference>
<evidence type="ECO:0000313" key="12">
    <source>
        <dbReference type="EMBL" id="TGL36645.1"/>
    </source>
</evidence>
<evidence type="ECO:0000256" key="11">
    <source>
        <dbReference type="RuleBase" id="RU004175"/>
    </source>
</evidence>
<feature type="active site" description="Proton acceptor" evidence="5 7">
    <location>
        <position position="322"/>
    </location>
</feature>
<dbReference type="Pfam" id="PF00815">
    <property type="entry name" value="Histidinol_dh"/>
    <property type="match status" value="1"/>
</dbReference>
<evidence type="ECO:0000256" key="8">
    <source>
        <dbReference type="PIRSR" id="PIRSR000099-2"/>
    </source>
</evidence>
<feature type="binding site" evidence="5 9">
    <location>
        <position position="416"/>
    </location>
    <ligand>
        <name>substrate</name>
    </ligand>
</feature>
<evidence type="ECO:0000256" key="5">
    <source>
        <dbReference type="HAMAP-Rule" id="MF_01024"/>
    </source>
</evidence>
<comment type="similarity">
    <text evidence="1 5 6 11">Belongs to the histidinol dehydrogenase family.</text>
</comment>
<evidence type="ECO:0000256" key="7">
    <source>
        <dbReference type="PIRSR" id="PIRSR000099-1"/>
    </source>
</evidence>
<dbReference type="PANTHER" id="PTHR21256:SF2">
    <property type="entry name" value="HISTIDINE BIOSYNTHESIS TRIFUNCTIONAL PROTEIN"/>
    <property type="match status" value="1"/>
</dbReference>
<dbReference type="PRINTS" id="PR00083">
    <property type="entry name" value="HOLDHDRGNASE"/>
</dbReference>
<keyword evidence="5 8" id="KW-0520">NAD</keyword>
<dbReference type="Proteomes" id="UP000297871">
    <property type="component" value="Unassembled WGS sequence"/>
</dbReference>
<feature type="binding site" evidence="5 10">
    <location>
        <position position="256"/>
    </location>
    <ligand>
        <name>Zn(2+)</name>
        <dbReference type="ChEBI" id="CHEBI:29105"/>
    </ligand>
</feature>
<reference evidence="12" key="1">
    <citation type="journal article" date="2019" name="PLoS Negl. Trop. Dis.">
        <title>Revisiting the worldwide diversity of Leptospira species in the environment.</title>
        <authorList>
            <person name="Vincent A.T."/>
            <person name="Schiettekatte O."/>
            <person name="Bourhy P."/>
            <person name="Veyrier F.J."/>
            <person name="Picardeau M."/>
        </authorList>
    </citation>
    <scope>NUCLEOTIDE SEQUENCE [LARGE SCALE GENOMIC DNA]</scope>
    <source>
        <strain evidence="12">201800265</strain>
    </source>
</reference>
<evidence type="ECO:0000256" key="6">
    <source>
        <dbReference type="PIRNR" id="PIRNR000099"/>
    </source>
</evidence>
<feature type="binding site" evidence="5 8">
    <location>
        <position position="122"/>
    </location>
    <ligand>
        <name>NAD(+)</name>
        <dbReference type="ChEBI" id="CHEBI:57540"/>
    </ligand>
</feature>
<dbReference type="InterPro" id="IPR001692">
    <property type="entry name" value="Histidinol_DH_CS"/>
</dbReference>
<accession>A0A4R9JDR2</accession>
<feature type="binding site" evidence="5 9">
    <location>
        <position position="356"/>
    </location>
    <ligand>
        <name>substrate</name>
    </ligand>
</feature>
<comment type="caution">
    <text evidence="12">The sequence shown here is derived from an EMBL/GenBank/DDBJ whole genome shotgun (WGS) entry which is preliminary data.</text>
</comment>
<evidence type="ECO:0000256" key="10">
    <source>
        <dbReference type="PIRSR" id="PIRSR000099-4"/>
    </source>
</evidence>